<dbReference type="PROSITE" id="PS01124">
    <property type="entry name" value="HTH_ARAC_FAMILY_2"/>
    <property type="match status" value="1"/>
</dbReference>
<dbReference type="EMBL" id="WKQE01000030">
    <property type="protein sequence ID" value="MSC81984.1"/>
    <property type="molecule type" value="Genomic_DNA"/>
</dbReference>
<feature type="domain" description="HTH araC/xylS-type" evidence="4">
    <location>
        <begin position="246"/>
        <end position="344"/>
    </location>
</feature>
<dbReference type="PROSITE" id="PS00041">
    <property type="entry name" value="HTH_ARAC_FAMILY_1"/>
    <property type="match status" value="1"/>
</dbReference>
<reference evidence="5 8" key="2">
    <citation type="journal article" date="2019" name="Nat. Med.">
        <title>A library of human gut bacterial isolates paired with longitudinal multiomics data enables mechanistic microbiome research.</title>
        <authorList>
            <person name="Poyet M."/>
            <person name="Groussin M."/>
            <person name="Gibbons S.M."/>
            <person name="Avila-Pacheco J."/>
            <person name="Jiang X."/>
            <person name="Kearney S.M."/>
            <person name="Perrotta A.R."/>
            <person name="Berdy B."/>
            <person name="Zhao S."/>
            <person name="Lieberman T.D."/>
            <person name="Swanson P.K."/>
            <person name="Smith M."/>
            <person name="Roesemann S."/>
            <person name="Alexander J.E."/>
            <person name="Rich S.A."/>
            <person name="Livny J."/>
            <person name="Vlamakis H."/>
            <person name="Clish C."/>
            <person name="Bullock K."/>
            <person name="Deik A."/>
            <person name="Scott J."/>
            <person name="Pierce K.A."/>
            <person name="Xavier R.J."/>
            <person name="Alm E.J."/>
        </authorList>
    </citation>
    <scope>NUCLEOTIDE SEQUENCE [LARGE SCALE GENOMIC DNA]</scope>
    <source>
        <strain evidence="5 8">BIOML-B9</strain>
    </source>
</reference>
<evidence type="ECO:0000313" key="5">
    <source>
        <dbReference type="EMBL" id="MSC81984.1"/>
    </source>
</evidence>
<evidence type="ECO:0000256" key="1">
    <source>
        <dbReference type="ARBA" id="ARBA00023015"/>
    </source>
</evidence>
<keyword evidence="6" id="KW-0418">Kinase</keyword>
<evidence type="ECO:0000256" key="3">
    <source>
        <dbReference type="ARBA" id="ARBA00023163"/>
    </source>
</evidence>
<comment type="caution">
    <text evidence="6">The sequence shown here is derived from an EMBL/GenBank/DDBJ whole genome shotgun (WGS) entry which is preliminary data.</text>
</comment>
<dbReference type="InterPro" id="IPR018771">
    <property type="entry name" value="PocR_dom"/>
</dbReference>
<dbReference type="InterPro" id="IPR020449">
    <property type="entry name" value="Tscrpt_reg_AraC-type_HTH"/>
</dbReference>
<dbReference type="PANTHER" id="PTHR43280">
    <property type="entry name" value="ARAC-FAMILY TRANSCRIPTIONAL REGULATOR"/>
    <property type="match status" value="1"/>
</dbReference>
<protein>
    <submittedName>
        <fullName evidence="5">Helix-turn-helix domain-containing protein</fullName>
    </submittedName>
    <submittedName>
        <fullName evidence="6">Histidine kinase</fullName>
    </submittedName>
</protein>
<evidence type="ECO:0000256" key="2">
    <source>
        <dbReference type="ARBA" id="ARBA00023125"/>
    </source>
</evidence>
<reference evidence="6 7" key="1">
    <citation type="submission" date="2018-03" db="EMBL/GenBank/DDBJ databases">
        <title>Complete genome sequencing of Faecalibacterium prausnitzii strains isolated from the human gut.</title>
        <authorList>
            <person name="Fitzgerald B.C."/>
            <person name="Shkoporov A.N."/>
            <person name="Ross P.R."/>
            <person name="Hill C."/>
        </authorList>
    </citation>
    <scope>NUCLEOTIDE SEQUENCE [LARGE SCALE GENOMIC DNA]</scope>
    <source>
        <strain evidence="6 7">ATCC 27768</strain>
    </source>
</reference>
<evidence type="ECO:0000313" key="7">
    <source>
        <dbReference type="Proteomes" id="UP000252378"/>
    </source>
</evidence>
<dbReference type="GO" id="GO:0003700">
    <property type="term" value="F:DNA-binding transcription factor activity"/>
    <property type="evidence" value="ECO:0007669"/>
    <property type="project" value="InterPro"/>
</dbReference>
<keyword evidence="6" id="KW-0808">Transferase</keyword>
<proteinExistence type="predicted"/>
<dbReference type="SMART" id="SM00342">
    <property type="entry name" value="HTH_ARAC"/>
    <property type="match status" value="1"/>
</dbReference>
<evidence type="ECO:0000259" key="4">
    <source>
        <dbReference type="PROSITE" id="PS01124"/>
    </source>
</evidence>
<dbReference type="InterPro" id="IPR018062">
    <property type="entry name" value="HTH_AraC-typ_CS"/>
</dbReference>
<sequence>MMAVFECPARRREIEGMSRFEYTIENVLDIPLWEKMQDRLAELTGTAIVCIDIKGKPVTKHSGRTAFCSIVRENPVSRKRCFRCDALAGVEAVRRGRPYIYLCHCGIVDVAVPVMVGDIYLGAVMFGQVRLRHKDREKAERLVNEISSILPQEDAAQQEILRKYELLPEMDYDRIVQVAEYINDMVHYIVDRAVKSHTRDETYKWLMSANAEQPSEEIQIQELLPQEEHRPQQTGVLPVNPSSVVYPAVVYIRDHLQQEITMMEMADLCHLSPSYFSRTFNKETGESFVNYISSRRIQLAKELLLETGKSISQIAEEVGYDNISHFTAVFKRTEGITPSAYRSSKKRKKFS</sequence>
<dbReference type="Pfam" id="PF12833">
    <property type="entry name" value="HTH_18"/>
    <property type="match status" value="1"/>
</dbReference>
<dbReference type="Pfam" id="PF10114">
    <property type="entry name" value="PocR"/>
    <property type="match status" value="1"/>
</dbReference>
<keyword evidence="3" id="KW-0804">Transcription</keyword>
<organism evidence="6 7">
    <name type="scientific">Faecalibacterium prausnitzii</name>
    <dbReference type="NCBI Taxonomy" id="853"/>
    <lineage>
        <taxon>Bacteria</taxon>
        <taxon>Bacillati</taxon>
        <taxon>Bacillota</taxon>
        <taxon>Clostridia</taxon>
        <taxon>Eubacteriales</taxon>
        <taxon>Oscillospiraceae</taxon>
        <taxon>Faecalibacterium</taxon>
    </lineage>
</organism>
<dbReference type="Proteomes" id="UP000477010">
    <property type="component" value="Unassembled WGS sequence"/>
</dbReference>
<dbReference type="Gene3D" id="1.10.10.60">
    <property type="entry name" value="Homeodomain-like"/>
    <property type="match status" value="2"/>
</dbReference>
<gene>
    <name evidence="6" type="ORF">C7J97_13940</name>
    <name evidence="5" type="ORF">GKD85_14480</name>
</gene>
<dbReference type="InterPro" id="IPR018060">
    <property type="entry name" value="HTH_AraC"/>
</dbReference>
<evidence type="ECO:0000313" key="6">
    <source>
        <dbReference type="EMBL" id="RCH42382.1"/>
    </source>
</evidence>
<dbReference type="GO" id="GO:0016301">
    <property type="term" value="F:kinase activity"/>
    <property type="evidence" value="ECO:0007669"/>
    <property type="project" value="UniProtKB-KW"/>
</dbReference>
<dbReference type="PRINTS" id="PR00032">
    <property type="entry name" value="HTHARAC"/>
</dbReference>
<dbReference type="EMBL" id="PXUP01000034">
    <property type="protein sequence ID" value="RCH42382.1"/>
    <property type="molecule type" value="Genomic_DNA"/>
</dbReference>
<evidence type="ECO:0000313" key="8">
    <source>
        <dbReference type="Proteomes" id="UP000477010"/>
    </source>
</evidence>
<dbReference type="GO" id="GO:0043565">
    <property type="term" value="F:sequence-specific DNA binding"/>
    <property type="evidence" value="ECO:0007669"/>
    <property type="project" value="InterPro"/>
</dbReference>
<keyword evidence="1" id="KW-0805">Transcription regulation</keyword>
<keyword evidence="2" id="KW-0238">DNA-binding</keyword>
<name>A0A367FV95_9FIRM</name>
<accession>A0A367FV95</accession>
<dbReference type="InterPro" id="IPR009057">
    <property type="entry name" value="Homeodomain-like_sf"/>
</dbReference>
<dbReference type="PANTHER" id="PTHR43280:SF28">
    <property type="entry name" value="HTH-TYPE TRANSCRIPTIONAL ACTIVATOR RHAS"/>
    <property type="match status" value="1"/>
</dbReference>
<dbReference type="Proteomes" id="UP000252378">
    <property type="component" value="Unassembled WGS sequence"/>
</dbReference>
<dbReference type="AlphaFoldDB" id="A0A367FV95"/>
<dbReference type="SUPFAM" id="SSF46689">
    <property type="entry name" value="Homeodomain-like"/>
    <property type="match status" value="2"/>
</dbReference>